<feature type="chain" id="PRO_5019745413" description="Lipocalin/cytosolic fatty-acid binding domain-containing protein" evidence="8">
    <location>
        <begin position="16"/>
        <end position="244"/>
    </location>
</feature>
<keyword evidence="3" id="KW-0813">Transport</keyword>
<feature type="domain" description="Lipocalin/cytosolic fatty-acid binding" evidence="9">
    <location>
        <begin position="37"/>
        <end position="169"/>
    </location>
</feature>
<feature type="compositionally biased region" description="Basic and acidic residues" evidence="7">
    <location>
        <begin position="233"/>
        <end position="244"/>
    </location>
</feature>
<dbReference type="EMBL" id="QWLN02005965">
    <property type="protein sequence ID" value="TEA36715.1"/>
    <property type="molecule type" value="Genomic_DNA"/>
</dbReference>
<evidence type="ECO:0000256" key="2">
    <source>
        <dbReference type="ARBA" id="ARBA00006889"/>
    </source>
</evidence>
<organism evidence="10 11">
    <name type="scientific">Sousa chinensis</name>
    <name type="common">Indo-pacific humpbacked dolphin</name>
    <name type="synonym">Steno chinensis</name>
    <dbReference type="NCBI Taxonomy" id="103600"/>
    <lineage>
        <taxon>Eukaryota</taxon>
        <taxon>Metazoa</taxon>
        <taxon>Chordata</taxon>
        <taxon>Craniata</taxon>
        <taxon>Vertebrata</taxon>
        <taxon>Euteleostomi</taxon>
        <taxon>Mammalia</taxon>
        <taxon>Eutheria</taxon>
        <taxon>Laurasiatheria</taxon>
        <taxon>Artiodactyla</taxon>
        <taxon>Whippomorpha</taxon>
        <taxon>Cetacea</taxon>
        <taxon>Odontoceti</taxon>
        <taxon>Delphinidae</taxon>
        <taxon>Sousa</taxon>
    </lineage>
</organism>
<dbReference type="PANTHER" id="PTHR11430">
    <property type="entry name" value="LIPOCALIN"/>
    <property type="match status" value="1"/>
</dbReference>
<accession>A0A484GM46</accession>
<evidence type="ECO:0000256" key="6">
    <source>
        <dbReference type="ARBA" id="ARBA00023157"/>
    </source>
</evidence>
<evidence type="ECO:0000256" key="8">
    <source>
        <dbReference type="SAM" id="SignalP"/>
    </source>
</evidence>
<evidence type="ECO:0000256" key="3">
    <source>
        <dbReference type="ARBA" id="ARBA00022448"/>
    </source>
</evidence>
<evidence type="ECO:0000256" key="7">
    <source>
        <dbReference type="SAM" id="MobiDB-lite"/>
    </source>
</evidence>
<dbReference type="GO" id="GO:0005615">
    <property type="term" value="C:extracellular space"/>
    <property type="evidence" value="ECO:0007669"/>
    <property type="project" value="TreeGrafter"/>
</dbReference>
<dbReference type="InterPro" id="IPR000566">
    <property type="entry name" value="Lipocln_cytosolic_FA-bd_dom"/>
</dbReference>
<dbReference type="InterPro" id="IPR002971">
    <property type="entry name" value="Maj_urinary"/>
</dbReference>
<dbReference type="Pfam" id="PF00061">
    <property type="entry name" value="Lipocalin"/>
    <property type="match status" value="1"/>
</dbReference>
<keyword evidence="6" id="KW-1015">Disulfide bond</keyword>
<name>A0A484GM46_SOUCH</name>
<keyword evidence="4" id="KW-0964">Secreted</keyword>
<feature type="region of interest" description="Disordered" evidence="7">
    <location>
        <begin position="219"/>
        <end position="244"/>
    </location>
</feature>
<dbReference type="PANTHER" id="PTHR11430:SF76">
    <property type="entry name" value="MAJOR URINARY PROTEIN 1-RELATED"/>
    <property type="match status" value="1"/>
</dbReference>
<protein>
    <recommendedName>
        <fullName evidence="9">Lipocalin/cytosolic fatty-acid binding domain-containing protein</fullName>
    </recommendedName>
</protein>
<proteinExistence type="inferred from homology"/>
<dbReference type="GO" id="GO:0036094">
    <property type="term" value="F:small molecule binding"/>
    <property type="evidence" value="ECO:0007669"/>
    <property type="project" value="InterPro"/>
</dbReference>
<dbReference type="InterPro" id="IPR002345">
    <property type="entry name" value="Lipocalin"/>
</dbReference>
<dbReference type="InterPro" id="IPR012674">
    <property type="entry name" value="Calycin"/>
</dbReference>
<dbReference type="GO" id="GO:0005549">
    <property type="term" value="F:odorant binding"/>
    <property type="evidence" value="ECO:0007669"/>
    <property type="project" value="TreeGrafter"/>
</dbReference>
<dbReference type="AlphaFoldDB" id="A0A484GM46"/>
<keyword evidence="11" id="KW-1185">Reference proteome</keyword>
<comment type="similarity">
    <text evidence="2">Belongs to the calycin superfamily. Lipocalin family.</text>
</comment>
<sequence>MKLLLLCLGLTLVCAHKEGNPGVVRSNFSISKVGTVENNRRKIEENGSMRVFVEHVHALENFSLFFKFHTKVSGACTEMSLLSDKAGEDGVHSVTYDEDNKFRILQTNYTEYIIFYLMNVNNNESFQLLELYGTLLSLFPRPKTRREPKIMKKFVKIYQKYGIVKENIFPHVSILPKSFPLSTKLLMSLSLSPGSFFGLKAGQLQGLLACTVQPNNWHTSQEAEETPVSAEMLGDKDGKWKEAG</sequence>
<reference evidence="10 11" key="1">
    <citation type="journal article" date="2018" name="Genomics">
        <title>Molecular footprints of inshore aquatic adaptation in Indo-Pacific humpback dolphin (Sousa chinensis).</title>
        <authorList>
            <person name="Ming Y."/>
            <person name="Jian J."/>
            <person name="Yu F."/>
            <person name="Yu X."/>
            <person name="Wang J."/>
            <person name="Liu W."/>
        </authorList>
    </citation>
    <scope>NUCLEOTIDE SEQUENCE [LARGE SCALE GENOMIC DNA]</scope>
    <source>
        <strain evidence="10">MY-2018</strain>
        <tissue evidence="10">Skin</tissue>
    </source>
</reference>
<evidence type="ECO:0000313" key="10">
    <source>
        <dbReference type="EMBL" id="TEA36715.1"/>
    </source>
</evidence>
<dbReference type="Gene3D" id="2.40.128.20">
    <property type="match status" value="1"/>
</dbReference>
<dbReference type="Proteomes" id="UP000295264">
    <property type="component" value="Unassembled WGS sequence"/>
</dbReference>
<dbReference type="SUPFAM" id="SSF50814">
    <property type="entry name" value="Lipocalins"/>
    <property type="match status" value="1"/>
</dbReference>
<evidence type="ECO:0000313" key="11">
    <source>
        <dbReference type="Proteomes" id="UP000295264"/>
    </source>
</evidence>
<keyword evidence="5 8" id="KW-0732">Signal</keyword>
<gene>
    <name evidence="10" type="ORF">DBR06_SOUSAS310129</name>
</gene>
<evidence type="ECO:0000259" key="9">
    <source>
        <dbReference type="Pfam" id="PF00061"/>
    </source>
</evidence>
<comment type="subcellular location">
    <subcellularLocation>
        <location evidence="1">Secreted</location>
    </subcellularLocation>
</comment>
<evidence type="ECO:0000256" key="5">
    <source>
        <dbReference type="ARBA" id="ARBA00022729"/>
    </source>
</evidence>
<comment type="caution">
    <text evidence="10">The sequence shown here is derived from an EMBL/GenBank/DDBJ whole genome shotgun (WGS) entry which is preliminary data.</text>
</comment>
<evidence type="ECO:0000256" key="4">
    <source>
        <dbReference type="ARBA" id="ARBA00022525"/>
    </source>
</evidence>
<evidence type="ECO:0000256" key="1">
    <source>
        <dbReference type="ARBA" id="ARBA00004613"/>
    </source>
</evidence>
<feature type="signal peptide" evidence="8">
    <location>
        <begin position="1"/>
        <end position="15"/>
    </location>
</feature>
<dbReference type="PRINTS" id="PR01221">
    <property type="entry name" value="MAJORURINARY"/>
</dbReference>